<organism evidence="3">
    <name type="scientific">Oryza brachyantha</name>
    <name type="common">malo sina</name>
    <dbReference type="NCBI Taxonomy" id="4533"/>
    <lineage>
        <taxon>Eukaryota</taxon>
        <taxon>Viridiplantae</taxon>
        <taxon>Streptophyta</taxon>
        <taxon>Embryophyta</taxon>
        <taxon>Tracheophyta</taxon>
        <taxon>Spermatophyta</taxon>
        <taxon>Magnoliopsida</taxon>
        <taxon>Liliopsida</taxon>
        <taxon>Poales</taxon>
        <taxon>Poaceae</taxon>
        <taxon>BOP clade</taxon>
        <taxon>Oryzoideae</taxon>
        <taxon>Oryzeae</taxon>
        <taxon>Oryzinae</taxon>
        <taxon>Oryza</taxon>
    </lineage>
</organism>
<dbReference type="PANTHER" id="PTHR34272">
    <property type="entry name" value="EXPRESSED PROTEIN"/>
    <property type="match status" value="1"/>
</dbReference>
<keyword evidence="4" id="KW-1185">Reference proteome</keyword>
<evidence type="ECO:0000313" key="3">
    <source>
        <dbReference type="EnsemblPlants" id="OB01G36500.1"/>
    </source>
</evidence>
<dbReference type="KEGG" id="obr:102704475"/>
<evidence type="ECO:0000259" key="2">
    <source>
        <dbReference type="Pfam" id="PF23324"/>
    </source>
</evidence>
<name>J3L344_ORYBR</name>
<dbReference type="STRING" id="4533.J3L344"/>
<evidence type="ECO:0000313" key="4">
    <source>
        <dbReference type="Proteomes" id="UP000006038"/>
    </source>
</evidence>
<reference evidence="3" key="1">
    <citation type="journal article" date="2013" name="Nat. Commun.">
        <title>Whole-genome sequencing of Oryza brachyantha reveals mechanisms underlying Oryza genome evolution.</title>
        <authorList>
            <person name="Chen J."/>
            <person name="Huang Q."/>
            <person name="Gao D."/>
            <person name="Wang J."/>
            <person name="Lang Y."/>
            <person name="Liu T."/>
            <person name="Li B."/>
            <person name="Bai Z."/>
            <person name="Luis Goicoechea J."/>
            <person name="Liang C."/>
            <person name="Chen C."/>
            <person name="Zhang W."/>
            <person name="Sun S."/>
            <person name="Liao Y."/>
            <person name="Zhang X."/>
            <person name="Yang L."/>
            <person name="Song C."/>
            <person name="Wang M."/>
            <person name="Shi J."/>
            <person name="Liu G."/>
            <person name="Liu J."/>
            <person name="Zhou H."/>
            <person name="Zhou W."/>
            <person name="Yu Q."/>
            <person name="An N."/>
            <person name="Chen Y."/>
            <person name="Cai Q."/>
            <person name="Wang B."/>
            <person name="Liu B."/>
            <person name="Min J."/>
            <person name="Huang Y."/>
            <person name="Wu H."/>
            <person name="Li Z."/>
            <person name="Zhang Y."/>
            <person name="Yin Y."/>
            <person name="Song W."/>
            <person name="Jiang J."/>
            <person name="Jackson S.A."/>
            <person name="Wing R.A."/>
            <person name="Wang J."/>
            <person name="Chen M."/>
        </authorList>
    </citation>
    <scope>NUCLEOTIDE SEQUENCE [LARGE SCALE GENOMIC DNA]</scope>
    <source>
        <strain evidence="3">cv. IRGC 101232</strain>
    </source>
</reference>
<dbReference type="EnsemblPlants" id="OB01G36500.1">
    <property type="protein sequence ID" value="OB01G36500.1"/>
    <property type="gene ID" value="OB01G36500"/>
</dbReference>
<feature type="domain" description="DUF7086" evidence="2">
    <location>
        <begin position="145"/>
        <end position="277"/>
    </location>
</feature>
<feature type="compositionally biased region" description="Pro residues" evidence="1">
    <location>
        <begin position="72"/>
        <end position="83"/>
    </location>
</feature>
<dbReference type="eggNOG" id="ENOG502RK6X">
    <property type="taxonomic scope" value="Eukaryota"/>
</dbReference>
<feature type="compositionally biased region" description="Pro residues" evidence="1">
    <location>
        <begin position="44"/>
        <end position="55"/>
    </location>
</feature>
<dbReference type="OrthoDB" id="1900495at2759"/>
<reference evidence="3" key="2">
    <citation type="submission" date="2013-04" db="UniProtKB">
        <authorList>
            <consortium name="EnsemblPlants"/>
        </authorList>
    </citation>
    <scope>IDENTIFICATION</scope>
</reference>
<sequence>MDGKGVQRRDGGGSDDPLALTLGSIYDAVPTPPPLSPSTSPSPVAAPPPSPPKPPVVFSTLPGFVLVSELPPSSPLVPHPPPSSLSAPIPARRRRNSPTPPRSSRRRGANNPDAGDEANGDEGAPLPAPFPWMITDRPLLHYTLETLLLKGITSVEGRAICRHCSAQASIPYDLESKFREIRAYVAANIHTMDDRAPEQWLIPRLHKCDACGKESCMWPLIPNEKREINWLFLFLGQMLGCCTLDQLKFFCKNTRNHRTGAKNRVLYYAYIEMCLQLEPKGPFNV</sequence>
<protein>
    <recommendedName>
        <fullName evidence="2">DUF7086 domain-containing protein</fullName>
    </recommendedName>
</protein>
<proteinExistence type="predicted"/>
<feature type="compositionally biased region" description="Low complexity" evidence="1">
    <location>
        <begin position="56"/>
        <end position="71"/>
    </location>
</feature>
<dbReference type="Pfam" id="PF23324">
    <property type="entry name" value="DUF7086"/>
    <property type="match status" value="1"/>
</dbReference>
<dbReference type="InterPro" id="IPR055513">
    <property type="entry name" value="DUF7086"/>
</dbReference>
<dbReference type="AlphaFoldDB" id="J3L344"/>
<feature type="compositionally biased region" description="Basic and acidic residues" evidence="1">
    <location>
        <begin position="1"/>
        <end position="12"/>
    </location>
</feature>
<evidence type="ECO:0000256" key="1">
    <source>
        <dbReference type="SAM" id="MobiDB-lite"/>
    </source>
</evidence>
<feature type="region of interest" description="Disordered" evidence="1">
    <location>
        <begin position="1"/>
        <end position="128"/>
    </location>
</feature>
<dbReference type="HOGENOM" id="CLU_042355_1_1_1"/>
<dbReference type="PANTHER" id="PTHR34272:SF3">
    <property type="entry name" value="OS01G0693100 PROTEIN"/>
    <property type="match status" value="1"/>
</dbReference>
<dbReference type="Proteomes" id="UP000006038">
    <property type="component" value="Chromosome 1"/>
</dbReference>
<dbReference type="Gramene" id="OB01G36500.1">
    <property type="protein sequence ID" value="OB01G36500.1"/>
    <property type="gene ID" value="OB01G36500"/>
</dbReference>
<dbReference type="GeneID" id="102704475"/>
<dbReference type="OMA" id="WEDDRAT"/>
<accession>J3L344</accession>